<name>A0A6J2KMM9_BOMMA</name>
<dbReference type="OrthoDB" id="6375801at2759"/>
<dbReference type="RefSeq" id="XP_028043571.1">
    <property type="nucleotide sequence ID" value="XM_028187770.1"/>
</dbReference>
<accession>A0A6J2KMM9</accession>
<evidence type="ECO:0000313" key="2">
    <source>
        <dbReference type="Proteomes" id="UP000504629"/>
    </source>
</evidence>
<dbReference type="PANTHER" id="PTHR46601:SF2">
    <property type="entry name" value="UBIQUITIN-LIKE PROTEASE FAMILY PROFILE DOMAIN-CONTAINING PROTEIN"/>
    <property type="match status" value="1"/>
</dbReference>
<dbReference type="KEGG" id="bman:114253029"/>
<dbReference type="PANTHER" id="PTHR46601">
    <property type="entry name" value="ULP_PROTEASE DOMAIN-CONTAINING PROTEIN"/>
    <property type="match status" value="1"/>
</dbReference>
<sequence>MVKTKAERLAQQRLCKRRKYAEIKNDPELWALEKEKQRAIYQKRKSEKKQTSLTEKSPREKRQIRKKWKQNSKKYRQSKKEEKTKVLNIIHVPVPESFPEETNNHVVDPIGLFTKEDLQKAQRKIRYRELKKRIRLRSIIKSLQKINVKQKMTIKRLKSLINNSNIRSRQELNEDAKTLQNRRNKRINRVSDISSLKSRKDTKFRLLRQKVIESIETFYNDDAVSTISAGKKEFITKNKRRMQKRYLAAPLKVLHKKMLAETDVKVSYSFFTKHRPFWVLQPKPTNRETCLCVQHTNMELLIKSLYNASIIGEKNSNEIVSHLCCDSNNTKCLLRQCNFCKDKVISYKEFSNSTNLTYFQWRKTSKETVTKKALKKKQVLTVKAQVTTQPLTAIRELERLMCPFLLHVHNIVAQYTTMKHLKANLKVSEAVIHVDFSENYCLKYAEEVQSFHFGGSRQQVSLHTSVIYTHIFSVGAIHPTSICTISRCVRHDAAAIWAHLIPFIKHALEINPFITTLHFLSDSPISQYRNKFMFYIITQIKNDFEYISRITWNYTEAGHGKGAPDGVGAVLKRTADRLVNFGRDVGDFESFCEIIKDNVESVVIKIVNEETIKQKENLLPKNLKPFRGTLSIHQVLWDILSERLTLRTVSCFLCDIDEQCIHGKHLGFYEFNVAIGSNDNKSENANIVTLLAETAPRRRERNFNKSIKILSDITFKNNEWYILDQPSTFKTSQFYK</sequence>
<protein>
    <submittedName>
        <fullName evidence="3">Uncharacterized protein LOC114253029</fullName>
    </submittedName>
</protein>
<dbReference type="GeneID" id="114253029"/>
<reference evidence="3" key="1">
    <citation type="submission" date="2025-08" db="UniProtKB">
        <authorList>
            <consortium name="RefSeq"/>
        </authorList>
    </citation>
    <scope>IDENTIFICATION</scope>
    <source>
        <tissue evidence="3">Silk gland</tissue>
    </source>
</reference>
<organism evidence="2 3">
    <name type="scientific">Bombyx mandarina</name>
    <name type="common">Wild silk moth</name>
    <name type="synonym">Wild silkworm</name>
    <dbReference type="NCBI Taxonomy" id="7092"/>
    <lineage>
        <taxon>Eukaryota</taxon>
        <taxon>Metazoa</taxon>
        <taxon>Ecdysozoa</taxon>
        <taxon>Arthropoda</taxon>
        <taxon>Hexapoda</taxon>
        <taxon>Insecta</taxon>
        <taxon>Pterygota</taxon>
        <taxon>Neoptera</taxon>
        <taxon>Endopterygota</taxon>
        <taxon>Lepidoptera</taxon>
        <taxon>Glossata</taxon>
        <taxon>Ditrysia</taxon>
        <taxon>Bombycoidea</taxon>
        <taxon>Bombycidae</taxon>
        <taxon>Bombycinae</taxon>
        <taxon>Bombyx</taxon>
    </lineage>
</organism>
<evidence type="ECO:0000313" key="3">
    <source>
        <dbReference type="RefSeq" id="XP_028043571.1"/>
    </source>
</evidence>
<dbReference type="Proteomes" id="UP000504629">
    <property type="component" value="Unplaced"/>
</dbReference>
<evidence type="ECO:0000256" key="1">
    <source>
        <dbReference type="SAM" id="MobiDB-lite"/>
    </source>
</evidence>
<proteinExistence type="predicted"/>
<feature type="compositionally biased region" description="Basic residues" evidence="1">
    <location>
        <begin position="62"/>
        <end position="77"/>
    </location>
</feature>
<feature type="region of interest" description="Disordered" evidence="1">
    <location>
        <begin position="41"/>
        <end position="81"/>
    </location>
</feature>
<dbReference type="AlphaFoldDB" id="A0A6J2KMM9"/>
<keyword evidence="2" id="KW-1185">Reference proteome</keyword>
<gene>
    <name evidence="3" type="primary">LOC114253029</name>
</gene>